<accession>A0A2W5NLL4</accession>
<dbReference type="AlphaFoldDB" id="A0A2W5NLL4"/>
<organism evidence="1 2">
    <name type="scientific">Novosphingobium pentaromativorans</name>
    <dbReference type="NCBI Taxonomy" id="205844"/>
    <lineage>
        <taxon>Bacteria</taxon>
        <taxon>Pseudomonadati</taxon>
        <taxon>Pseudomonadota</taxon>
        <taxon>Alphaproteobacteria</taxon>
        <taxon>Sphingomonadales</taxon>
        <taxon>Sphingomonadaceae</taxon>
        <taxon>Novosphingobium</taxon>
    </lineage>
</organism>
<protein>
    <recommendedName>
        <fullName evidence="3">PASTA domain-containing protein</fullName>
    </recommendedName>
</protein>
<evidence type="ECO:0008006" key="3">
    <source>
        <dbReference type="Google" id="ProtNLM"/>
    </source>
</evidence>
<sequence>MILPIALASLAAACSSPKEDGKHEEASAAPETGAAGDDAVQEIGGAFTSSIPAVAFEAADRLPEAPASAASQSECANLIKAPQSPAARQVVKAGWGLTGEGRIGKYRAVSFAGSFEPGTSGSCAVGKGNVAIFEGEKIVAIAYVPATGKRTIAGIVPFEEDALRIWDGDLLSVPLADIRVAEGRGLTIEKPAAREMACGGGTPVPNIYGMPITRARKLLEKSGWDPVGNGDGADREDPREAALAEAGVKEVASCSGTGFGFCSYDYKRPEAALAVTTVGDGADPSVSDYAVRCGG</sequence>
<reference evidence="1 2" key="1">
    <citation type="submission" date="2017-08" db="EMBL/GenBank/DDBJ databases">
        <title>Infants hospitalized years apart are colonized by the same room-sourced microbial strains.</title>
        <authorList>
            <person name="Brooks B."/>
            <person name="Olm M.R."/>
            <person name="Firek B.A."/>
            <person name="Baker R."/>
            <person name="Thomas B.C."/>
            <person name="Morowitz M.J."/>
            <person name="Banfield J.F."/>
        </authorList>
    </citation>
    <scope>NUCLEOTIDE SEQUENCE [LARGE SCALE GENOMIC DNA]</scope>
    <source>
        <strain evidence="1">S2_005_002_R2_33</strain>
    </source>
</reference>
<name>A0A2W5NLL4_9SPHN</name>
<dbReference type="EMBL" id="QFPX01000009">
    <property type="protein sequence ID" value="PZQ54316.1"/>
    <property type="molecule type" value="Genomic_DNA"/>
</dbReference>
<comment type="caution">
    <text evidence="1">The sequence shown here is derived from an EMBL/GenBank/DDBJ whole genome shotgun (WGS) entry which is preliminary data.</text>
</comment>
<dbReference type="Proteomes" id="UP000249082">
    <property type="component" value="Unassembled WGS sequence"/>
</dbReference>
<evidence type="ECO:0000313" key="2">
    <source>
        <dbReference type="Proteomes" id="UP000249082"/>
    </source>
</evidence>
<proteinExistence type="predicted"/>
<gene>
    <name evidence="1" type="ORF">DI555_12870</name>
</gene>
<evidence type="ECO:0000313" key="1">
    <source>
        <dbReference type="EMBL" id="PZQ54316.1"/>
    </source>
</evidence>